<dbReference type="GO" id="GO:0006281">
    <property type="term" value="P:DNA repair"/>
    <property type="evidence" value="ECO:0007669"/>
    <property type="project" value="InterPro"/>
</dbReference>
<keyword evidence="1" id="KW-0227">DNA damage</keyword>
<evidence type="ECO:0000256" key="1">
    <source>
        <dbReference type="ARBA" id="ARBA00022763"/>
    </source>
</evidence>
<reference evidence="3 4" key="1">
    <citation type="submission" date="2020-08" db="EMBL/GenBank/DDBJ databases">
        <title>Genomic Encyclopedia of Type Strains, Phase III (KMG-III): the genomes of soil and plant-associated and newly described type strains.</title>
        <authorList>
            <person name="Whitman W."/>
        </authorList>
    </citation>
    <scope>NUCLEOTIDE SEQUENCE [LARGE SCALE GENOMIC DNA]</scope>
    <source>
        <strain evidence="3 4">CECT 8897</strain>
    </source>
</reference>
<comment type="caution">
    <text evidence="3">The sequence shown here is derived from an EMBL/GenBank/DDBJ whole genome shotgun (WGS) entry which is preliminary data.</text>
</comment>
<dbReference type="AlphaFoldDB" id="A0A7W5B6Z0"/>
<evidence type="ECO:0000313" key="3">
    <source>
        <dbReference type="EMBL" id="MBB3117676.1"/>
    </source>
</evidence>
<dbReference type="InterPro" id="IPR001126">
    <property type="entry name" value="UmuC"/>
</dbReference>
<evidence type="ECO:0000259" key="2">
    <source>
        <dbReference type="Pfam" id="PF00817"/>
    </source>
</evidence>
<name>A0A7W5B6Z0_9BURK</name>
<feature type="domain" description="UmuC" evidence="2">
    <location>
        <begin position="27"/>
        <end position="145"/>
    </location>
</feature>
<dbReference type="SUPFAM" id="SSF56672">
    <property type="entry name" value="DNA/RNA polymerases"/>
    <property type="match status" value="1"/>
</dbReference>
<organism evidence="3 4">
    <name type="scientific">Pseudoduganella violacea</name>
    <dbReference type="NCBI Taxonomy" id="1715466"/>
    <lineage>
        <taxon>Bacteria</taxon>
        <taxon>Pseudomonadati</taxon>
        <taxon>Pseudomonadota</taxon>
        <taxon>Betaproteobacteria</taxon>
        <taxon>Burkholderiales</taxon>
        <taxon>Oxalobacteraceae</taxon>
        <taxon>Telluria group</taxon>
        <taxon>Pseudoduganella</taxon>
    </lineage>
</organism>
<accession>A0A7W5B6Z0</accession>
<dbReference type="InterPro" id="IPR050356">
    <property type="entry name" value="SulA_CellDiv_inhibitor"/>
</dbReference>
<dbReference type="Proteomes" id="UP000541535">
    <property type="component" value="Unassembled WGS sequence"/>
</dbReference>
<dbReference type="RefSeq" id="WP_183439651.1">
    <property type="nucleotide sequence ID" value="NZ_JACHXD010000002.1"/>
</dbReference>
<keyword evidence="4" id="KW-1185">Reference proteome</keyword>
<sequence>MHLWIGLHLPRLPLEVFSPRWSVDTGIVVLEQEAVLAASPLARAAGVRPGMRRAGALMMAPEAQLYERAPLLEAEALQAVAMALLQFTPQVAQGEEATLLLDVGASLRLFGGIRSLCRKLRHSLRALGYSARLSTAPTARGAWLLARSGAGRALKLSTLERKLDGLPVSLLPPLRPYLNWLEGIGCLTLGELGRLPRPGLQRRCGAAVLEMQDAARGERPEMFEWIAAPASFRARLELFDRIDDAALLLSGACRLLQQLCGWLCARHFAVERIRLSLEHERGRVARPPTVIEIALADPVWRDEHPLRLLKERLAKTQLDAHVIGLTLEAPEVKPMAPLSDTLFPEPGGSKEDRQRLFELLVARLGTENVLQPSPRADYRPEHANAWVPVHEKLRSSHVQAQMPPQRLPRPAWLLAKPIELILREHRPYYSSPLRMVSPPERIEGGWWNGTEARDYFVAEGQDHAYYWIYRERLGGTATPRWYLHGMFG</sequence>
<gene>
    <name evidence="3" type="ORF">FHS03_000702</name>
</gene>
<dbReference type="Pfam" id="PF00817">
    <property type="entry name" value="IMS"/>
    <property type="match status" value="1"/>
</dbReference>
<dbReference type="PANTHER" id="PTHR35369:SF2">
    <property type="entry name" value="BLR3025 PROTEIN"/>
    <property type="match status" value="1"/>
</dbReference>
<dbReference type="EMBL" id="JACHXD010000002">
    <property type="protein sequence ID" value="MBB3117676.1"/>
    <property type="molecule type" value="Genomic_DNA"/>
</dbReference>
<protein>
    <submittedName>
        <fullName evidence="3">Protein ImuB</fullName>
    </submittedName>
</protein>
<dbReference type="InterPro" id="IPR043502">
    <property type="entry name" value="DNA/RNA_pol_sf"/>
</dbReference>
<proteinExistence type="predicted"/>
<dbReference type="CDD" id="cd03468">
    <property type="entry name" value="PolY_like"/>
    <property type="match status" value="1"/>
</dbReference>
<dbReference type="PANTHER" id="PTHR35369">
    <property type="entry name" value="BLR3025 PROTEIN-RELATED"/>
    <property type="match status" value="1"/>
</dbReference>
<evidence type="ECO:0000313" key="4">
    <source>
        <dbReference type="Proteomes" id="UP000541535"/>
    </source>
</evidence>